<evidence type="ECO:0000256" key="2">
    <source>
        <dbReference type="ARBA" id="ARBA00022490"/>
    </source>
</evidence>
<keyword evidence="9" id="KW-0238">DNA-binding</keyword>
<keyword evidence="2" id="KW-0963">Cytoplasm</keyword>
<sequence>MKYLHNKIIIKGARENNLQNISLEIPKNEITVFTGVSGSGKSSLVFDTIGAESQRQLNETFDSFIRHRLPHYGQPEVDRLENLSVAIIINQKRIGGNARSTVGTITDIYTLLRLLFSRTGQPFVGYSNVFSFNNPLGMCPRCEGLGKVNTIDVSKLIDYNASLNSGAIRFPSFTPGSWRWLRYVRSGYFDNDKKIKDYTAAEKEMLLYATPHKPEHPHKDWPKTASYEGIIPRFEKSFLKRESKENIRNAEQLAGIVTTRECPECHGGRLNQKILSCRINGKNIADCSAMQADELIRFLSGIRASNVKTVLDELTGRLQHVVDIGLPYLNLSRETSTLSGGESQRIKMVKHLGSSLSGLTYIFDEPSIGLHPSDVHKLNTHMQQLRDKGNTLLIVEHDPDVIAIADHVVDMGPHAGKHGGTVVFEGTLAGLKKSGSLTGKYLSKRPEINAHPRKPIGELVIADASLHNLKHITVKIPRGVFTVVTGVAGSGKSSLINHVLTQQYPEVKVIDQRALRGSRRSHLASYTGIFDLIRKMFAKKNGVSESLFSANAAGACPECRGLGIISLDLAFMEDVEETCEVCGGSGYQAAVLEHRLRGKNISEVLQLTVEEALSFFMAPEITGVLERLSRVGLGYIPLGQSLDTISGGEGQRIKLAIELQHQGEIYVYDEPTTGLHLSDIARLMKIFGEMVDNGNTVIVIEHNLNVMCQADWIIDIGPGAGHQGGTVVFEGTPRDLLKHRQSVTGKFLQQYLKHG</sequence>
<dbReference type="Gene3D" id="3.40.50.300">
    <property type="entry name" value="P-loop containing nucleotide triphosphate hydrolases"/>
    <property type="match status" value="2"/>
</dbReference>
<evidence type="ECO:0000256" key="4">
    <source>
        <dbReference type="ARBA" id="ARBA00022741"/>
    </source>
</evidence>
<evidence type="ECO:0000259" key="14">
    <source>
        <dbReference type="PROSITE" id="PS50893"/>
    </source>
</evidence>
<evidence type="ECO:0000256" key="10">
    <source>
        <dbReference type="ARBA" id="ARBA00023204"/>
    </source>
</evidence>
<keyword evidence="8" id="KW-0267">Excision nuclease</keyword>
<comment type="similarity">
    <text evidence="11">Belongs to the ABC transporter superfamily. UvrA family.</text>
</comment>
<name>A0A433WHW6_9BACT</name>
<organism evidence="15 16">
    <name type="scientific">Chitinophaga solisilvae</name>
    <dbReference type="NCBI Taxonomy" id="1233460"/>
    <lineage>
        <taxon>Bacteria</taxon>
        <taxon>Pseudomonadati</taxon>
        <taxon>Bacteroidota</taxon>
        <taxon>Chitinophagia</taxon>
        <taxon>Chitinophagales</taxon>
        <taxon>Chitinophagaceae</taxon>
        <taxon>Chitinophaga</taxon>
    </lineage>
</organism>
<keyword evidence="5" id="KW-0227">DNA damage</keyword>
<dbReference type="GO" id="GO:0005737">
    <property type="term" value="C:cytoplasm"/>
    <property type="evidence" value="ECO:0007669"/>
    <property type="project" value="UniProtKB-SubCell"/>
</dbReference>
<comment type="subcellular location">
    <subcellularLocation>
        <location evidence="1">Cytoplasm</location>
    </subcellularLocation>
</comment>
<evidence type="ECO:0000256" key="3">
    <source>
        <dbReference type="ARBA" id="ARBA00022737"/>
    </source>
</evidence>
<evidence type="ECO:0000256" key="9">
    <source>
        <dbReference type="ARBA" id="ARBA00023125"/>
    </source>
</evidence>
<protein>
    <recommendedName>
        <fullName evidence="12">UvrABC system protein A</fullName>
    </recommendedName>
    <alternativeName>
        <fullName evidence="13">Excinuclease ABC subunit A</fullName>
    </alternativeName>
</protein>
<evidence type="ECO:0000256" key="5">
    <source>
        <dbReference type="ARBA" id="ARBA00022763"/>
    </source>
</evidence>
<keyword evidence="4" id="KW-0547">Nucleotide-binding</keyword>
<evidence type="ECO:0000313" key="15">
    <source>
        <dbReference type="EMBL" id="NSL87858.1"/>
    </source>
</evidence>
<evidence type="ECO:0000256" key="7">
    <source>
        <dbReference type="ARBA" id="ARBA00022840"/>
    </source>
</evidence>
<dbReference type="Gene3D" id="1.20.1580.10">
    <property type="entry name" value="ABC transporter ATPase like domain"/>
    <property type="match status" value="2"/>
</dbReference>
<evidence type="ECO:0000256" key="6">
    <source>
        <dbReference type="ARBA" id="ARBA00022769"/>
    </source>
</evidence>
<keyword evidence="7" id="KW-0067">ATP-binding</keyword>
<dbReference type="GO" id="GO:0005524">
    <property type="term" value="F:ATP binding"/>
    <property type="evidence" value="ECO:0007669"/>
    <property type="project" value="UniProtKB-KW"/>
</dbReference>
<comment type="caution">
    <text evidence="15">The sequence shown here is derived from an EMBL/GenBank/DDBJ whole genome shotgun (WGS) entry which is preliminary data.</text>
</comment>
<keyword evidence="10" id="KW-0234">DNA repair</keyword>
<dbReference type="AlphaFoldDB" id="A0A433WHW6"/>
<evidence type="ECO:0000256" key="12">
    <source>
        <dbReference type="ARBA" id="ARBA00039316"/>
    </source>
</evidence>
<dbReference type="OrthoDB" id="9809851at2"/>
<dbReference type="InterPro" id="IPR027417">
    <property type="entry name" value="P-loop_NTPase"/>
</dbReference>
<dbReference type="GO" id="GO:0016887">
    <property type="term" value="F:ATP hydrolysis activity"/>
    <property type="evidence" value="ECO:0007669"/>
    <property type="project" value="InterPro"/>
</dbReference>
<gene>
    <name evidence="15" type="ORF">ECE50_013505</name>
</gene>
<dbReference type="Pfam" id="PF00005">
    <property type="entry name" value="ABC_tran"/>
    <property type="match status" value="1"/>
</dbReference>
<dbReference type="GO" id="GO:0004518">
    <property type="term" value="F:nuclease activity"/>
    <property type="evidence" value="ECO:0007669"/>
    <property type="project" value="UniProtKB-KW"/>
</dbReference>
<dbReference type="SUPFAM" id="SSF52540">
    <property type="entry name" value="P-loop containing nucleoside triphosphate hydrolases"/>
    <property type="match status" value="2"/>
</dbReference>
<evidence type="ECO:0000256" key="11">
    <source>
        <dbReference type="ARBA" id="ARBA00038000"/>
    </source>
</evidence>
<proteinExistence type="inferred from homology"/>
<keyword evidence="3" id="KW-0677">Repeat</keyword>
<dbReference type="InterPro" id="IPR003439">
    <property type="entry name" value="ABC_transporter-like_ATP-bd"/>
</dbReference>
<accession>A0A433WHW6</accession>
<evidence type="ECO:0000256" key="8">
    <source>
        <dbReference type="ARBA" id="ARBA00022881"/>
    </source>
</evidence>
<evidence type="ECO:0000313" key="16">
    <source>
        <dbReference type="Proteomes" id="UP000281028"/>
    </source>
</evidence>
<dbReference type="GO" id="GO:0006281">
    <property type="term" value="P:DNA repair"/>
    <property type="evidence" value="ECO:0007669"/>
    <property type="project" value="UniProtKB-KW"/>
</dbReference>
<dbReference type="PANTHER" id="PTHR43152:SF3">
    <property type="entry name" value="UVRABC SYSTEM PROTEIN A"/>
    <property type="match status" value="1"/>
</dbReference>
<reference evidence="15" key="1">
    <citation type="submission" date="2020-05" db="EMBL/GenBank/DDBJ databases">
        <title>Chitinophaga laudate sp. nov., isolated from a tropical peat swamp.</title>
        <authorList>
            <person name="Goh C.B.S."/>
            <person name="Lee M.S."/>
            <person name="Parimannan S."/>
            <person name="Pasbakhsh P."/>
            <person name="Yule C.M."/>
            <person name="Rajandas H."/>
            <person name="Loke S."/>
            <person name="Croft L."/>
            <person name="Tan J.B.L."/>
        </authorList>
    </citation>
    <scope>NUCLEOTIDE SEQUENCE</scope>
    <source>
        <strain evidence="15">Mgbs1</strain>
    </source>
</reference>
<dbReference type="Proteomes" id="UP000281028">
    <property type="component" value="Unassembled WGS sequence"/>
</dbReference>
<dbReference type="CDD" id="cd03270">
    <property type="entry name" value="ABC_UvrA_I"/>
    <property type="match status" value="1"/>
</dbReference>
<keyword evidence="6" id="KW-0228">DNA excision</keyword>
<keyword evidence="16" id="KW-1185">Reference proteome</keyword>
<dbReference type="PROSITE" id="PS50893">
    <property type="entry name" value="ABC_TRANSPORTER_2"/>
    <property type="match status" value="1"/>
</dbReference>
<dbReference type="GO" id="GO:0003677">
    <property type="term" value="F:DNA binding"/>
    <property type="evidence" value="ECO:0007669"/>
    <property type="project" value="UniProtKB-KW"/>
</dbReference>
<dbReference type="PANTHER" id="PTHR43152">
    <property type="entry name" value="UVRABC SYSTEM PROTEIN A"/>
    <property type="match status" value="1"/>
</dbReference>
<evidence type="ECO:0000256" key="1">
    <source>
        <dbReference type="ARBA" id="ARBA00004496"/>
    </source>
</evidence>
<evidence type="ECO:0000256" key="13">
    <source>
        <dbReference type="ARBA" id="ARBA00042156"/>
    </source>
</evidence>
<dbReference type="Gene3D" id="1.10.8.280">
    <property type="entry name" value="ABC transporter ATPase domain-like"/>
    <property type="match status" value="1"/>
</dbReference>
<dbReference type="EMBL" id="RIAR02000001">
    <property type="protein sequence ID" value="NSL87858.1"/>
    <property type="molecule type" value="Genomic_DNA"/>
</dbReference>
<feature type="domain" description="ABC transporter" evidence="14">
    <location>
        <begin position="454"/>
        <end position="743"/>
    </location>
</feature>